<reference evidence="6" key="1">
    <citation type="journal article" date="2021" name="Genome Biol. Evol.">
        <title>A High-Quality Reference Genome for a Parasitic Bivalve with Doubly Uniparental Inheritance (Bivalvia: Unionida).</title>
        <authorList>
            <person name="Smith C.H."/>
        </authorList>
    </citation>
    <scope>NUCLEOTIDE SEQUENCE</scope>
    <source>
        <strain evidence="6">CHS0354</strain>
    </source>
</reference>
<dbReference type="InterPro" id="IPR013087">
    <property type="entry name" value="Znf_C2H2_type"/>
</dbReference>
<dbReference type="InterPro" id="IPR006935">
    <property type="entry name" value="Helicase/UvrB_N"/>
</dbReference>
<dbReference type="InterPro" id="IPR003604">
    <property type="entry name" value="Matrin/U1-like-C_Znf_C2H2"/>
</dbReference>
<keyword evidence="7" id="KW-1185">Reference proteome</keyword>
<dbReference type="Gene3D" id="3.30.160.60">
    <property type="entry name" value="Classic Zinc Finger"/>
    <property type="match status" value="7"/>
</dbReference>
<dbReference type="InterPro" id="IPR001650">
    <property type="entry name" value="Helicase_C-like"/>
</dbReference>
<dbReference type="SMART" id="SM00490">
    <property type="entry name" value="HELICc"/>
    <property type="match status" value="1"/>
</dbReference>
<reference evidence="6" key="2">
    <citation type="journal article" date="2021" name="Genome Biol. Evol.">
        <title>Developing a high-quality reference genome for a parasitic bivalve with doubly uniparental inheritance (Bivalvia: Unionida).</title>
        <authorList>
            <person name="Smith C.H."/>
        </authorList>
    </citation>
    <scope>NUCLEOTIDE SEQUENCE</scope>
    <source>
        <strain evidence="6">CHS0354</strain>
        <tissue evidence="6">Mantle</tissue>
    </source>
</reference>
<evidence type="ECO:0000259" key="4">
    <source>
        <dbReference type="PROSITE" id="PS51192"/>
    </source>
</evidence>
<dbReference type="PROSITE" id="PS00028">
    <property type="entry name" value="ZINC_FINGER_C2H2_1"/>
    <property type="match status" value="5"/>
</dbReference>
<evidence type="ECO:0000259" key="3">
    <source>
        <dbReference type="PROSITE" id="PS50157"/>
    </source>
</evidence>
<dbReference type="PROSITE" id="PS51194">
    <property type="entry name" value="HELICASE_CTER"/>
    <property type="match status" value="1"/>
</dbReference>
<evidence type="ECO:0000256" key="2">
    <source>
        <dbReference type="SAM" id="MobiDB-lite"/>
    </source>
</evidence>
<dbReference type="PROSITE" id="PS50157">
    <property type="entry name" value="ZINC_FINGER_C2H2_2"/>
    <property type="match status" value="1"/>
</dbReference>
<keyword evidence="1" id="KW-0479">Metal-binding</keyword>
<sequence>MNQFHKDQVFQIPNSVSCEQKGLMSISAQNSSMNNEKKEYLFDGKRGYCNVCEIELTSEQHATQHLNGSKHIKAKKQWEVGKTLVAAATNSNLFTQDAPMVSQIPVAETMALNTAYSETLATNPAHTSAMITSTAQVKTAATNSAQAKFMTTNTTQPTNMNSHDNRRGKEETQTQEYLFDGMRGYCNVCKIELTSRQHATQHLNGKNHTKAKTIWLAAQARSQHQNPQAALGSTEGLIIHTDEEYKYEGTRGFCDICKVDFSCEQHALQHIEGTNHAKAKSAWLLAKQGSVTDVGQMEQCHPDTNASQHHEKNASDVSPEVDLPEYTFSGTRGYCNICKIELTSVNHADQHLQGKPHANARDIWTQELLGQNLGPYYCRTCTMTFTGPEPLEQHNASERHKKKVEQVNNVNLHCDICMKSFSGPLSAEQHYASDRHKKMASLQAGNIVADSDGLIKDGVDCTGALLTEGASSLKLDDAFNLSTGSGPSRYLCDTCGITVNSSEQLERHKQSPKHLDMVDKKKAKMSLSNSSSSSLDSLVHEDKMGMQGIVPEQNVSADEVIAVSSQKSQKVIPESNLSPEEMFSKSISLLSQMKLPEKNTSTKEVDDFMLLNRTTIPQQNVISFSCISNSDGDNPLRAQVSPDPLSCKNDDGSILYNTKDTDMSNKKTSVEKSLENYDKKTNIILPETISGNLKDQNGKPFGIVKPEITSEIPVQIPAKFVTLSINSTEETYGTCNESGGTKRGEMSDLARMTSNRPVKTKSSQESQEASCRNLDANSPYKYCCIVCSRPMDTYDAYLKHVNGKQHMQKVAKEPAPARDHPPRQFSTATNNLRLVRSHLRNYQEELFVKAMERDTVCFLPTGTGKTLVSVMVIESCLRLNPTRQVLFLVDRVLLVLQQSKYIITETKGQKYIRFDPQNPRDLVDRELTVAVLCGGQQSTGGIPLWRHDVIVVTAAFCHNLLAKGILRWEDFSLVVFDEAHHCEKNHPFSQLLKTYHLQMPKNDRPKLIGLTASPAGRQDVQRTIIMLQGLLNNLGGAFMAVVEDNVSTLKQFQSNAQIIIHSAPPSDKEVSFAEELKIYMLQCYLRLKELSDIEFYMEKGFATLNMSMTEVELREKVKTLSMDDFDVLQCNLACAHPNENKVGDKLLVHNLCQHIGMICMILNVLMEAGYEVAMEELQELNSVSSGSFQFARENNLPCSKFLTLLEMDMKDIDFKKESNLHQIVRLVCELTNPDNIAWQSGDQNMMALVLVKERRTAHKIQKILEFNGQIQELGLKVVCVVGHGSGTADGGMRVNQQKKVLEEIKNHVYQIVVATSVAEEGLDLPECELVVSLMPPSTVTALVQMRGRARKMNSKFIVLCNIDKEEEKLRDLLLKEENMIRASKILVDMDRKNQAKNNQL</sequence>
<name>A0AAE0SLI8_9BIVA</name>
<dbReference type="SMART" id="SM00451">
    <property type="entry name" value="ZnF_U1"/>
    <property type="match status" value="8"/>
</dbReference>
<comment type="caution">
    <text evidence="6">The sequence shown here is derived from an EMBL/GenBank/DDBJ whole genome shotgun (WGS) entry which is preliminary data.</text>
</comment>
<dbReference type="GO" id="GO:0016787">
    <property type="term" value="F:hydrolase activity"/>
    <property type="evidence" value="ECO:0007669"/>
    <property type="project" value="InterPro"/>
</dbReference>
<dbReference type="Proteomes" id="UP001195483">
    <property type="component" value="Unassembled WGS sequence"/>
</dbReference>
<gene>
    <name evidence="6" type="ORF">CHS0354_040685</name>
</gene>
<dbReference type="InterPro" id="IPR014001">
    <property type="entry name" value="Helicase_ATP-bd"/>
</dbReference>
<dbReference type="GO" id="GO:0008270">
    <property type="term" value="F:zinc ion binding"/>
    <property type="evidence" value="ECO:0007669"/>
    <property type="project" value="UniProtKB-KW"/>
</dbReference>
<keyword evidence="1" id="KW-0863">Zinc-finger</keyword>
<organism evidence="6 7">
    <name type="scientific">Potamilus streckersoni</name>
    <dbReference type="NCBI Taxonomy" id="2493646"/>
    <lineage>
        <taxon>Eukaryota</taxon>
        <taxon>Metazoa</taxon>
        <taxon>Spiralia</taxon>
        <taxon>Lophotrochozoa</taxon>
        <taxon>Mollusca</taxon>
        <taxon>Bivalvia</taxon>
        <taxon>Autobranchia</taxon>
        <taxon>Heteroconchia</taxon>
        <taxon>Palaeoheterodonta</taxon>
        <taxon>Unionida</taxon>
        <taxon>Unionoidea</taxon>
        <taxon>Unionidae</taxon>
        <taxon>Ambleminae</taxon>
        <taxon>Lampsilini</taxon>
        <taxon>Potamilus</taxon>
    </lineage>
</organism>
<proteinExistence type="predicted"/>
<feature type="region of interest" description="Disordered" evidence="2">
    <location>
        <begin position="302"/>
        <end position="321"/>
    </location>
</feature>
<feature type="domain" description="Helicase ATP-binding" evidence="4">
    <location>
        <begin position="846"/>
        <end position="1032"/>
    </location>
</feature>
<dbReference type="Pfam" id="PF12874">
    <property type="entry name" value="zf-met"/>
    <property type="match status" value="6"/>
</dbReference>
<evidence type="ECO:0000313" key="6">
    <source>
        <dbReference type="EMBL" id="KAK3593951.1"/>
    </source>
</evidence>
<protein>
    <submittedName>
        <fullName evidence="6">Uncharacterized protein</fullName>
    </submittedName>
</protein>
<dbReference type="InterPro" id="IPR027417">
    <property type="entry name" value="P-loop_NTPase"/>
</dbReference>
<dbReference type="Pfam" id="PF04851">
    <property type="entry name" value="ResIII"/>
    <property type="match status" value="1"/>
</dbReference>
<dbReference type="InterPro" id="IPR051363">
    <property type="entry name" value="RLR_Helicase"/>
</dbReference>
<dbReference type="PROSITE" id="PS51192">
    <property type="entry name" value="HELICASE_ATP_BIND_1"/>
    <property type="match status" value="1"/>
</dbReference>
<dbReference type="InterPro" id="IPR036236">
    <property type="entry name" value="Znf_C2H2_sf"/>
</dbReference>
<dbReference type="SUPFAM" id="SSF57667">
    <property type="entry name" value="beta-beta-alpha zinc fingers"/>
    <property type="match status" value="7"/>
</dbReference>
<dbReference type="SUPFAM" id="SSF52540">
    <property type="entry name" value="P-loop containing nucleoside triphosphate hydrolases"/>
    <property type="match status" value="1"/>
</dbReference>
<dbReference type="GO" id="GO:0005737">
    <property type="term" value="C:cytoplasm"/>
    <property type="evidence" value="ECO:0007669"/>
    <property type="project" value="TreeGrafter"/>
</dbReference>
<evidence type="ECO:0000256" key="1">
    <source>
        <dbReference type="PROSITE-ProRule" id="PRU00042"/>
    </source>
</evidence>
<evidence type="ECO:0000313" key="7">
    <source>
        <dbReference type="Proteomes" id="UP001195483"/>
    </source>
</evidence>
<feature type="domain" description="C2H2-type" evidence="3">
    <location>
        <begin position="490"/>
        <end position="514"/>
    </location>
</feature>
<dbReference type="EMBL" id="JAEAOA010002342">
    <property type="protein sequence ID" value="KAK3593951.1"/>
    <property type="molecule type" value="Genomic_DNA"/>
</dbReference>
<reference evidence="6" key="3">
    <citation type="submission" date="2023-05" db="EMBL/GenBank/DDBJ databases">
        <authorList>
            <person name="Smith C.H."/>
        </authorList>
    </citation>
    <scope>NUCLEOTIDE SEQUENCE</scope>
    <source>
        <strain evidence="6">CHS0354</strain>
        <tissue evidence="6">Mantle</tissue>
    </source>
</reference>
<dbReference type="Pfam" id="PF00271">
    <property type="entry name" value="Helicase_C"/>
    <property type="match status" value="1"/>
</dbReference>
<keyword evidence="1" id="KW-0862">Zinc</keyword>
<dbReference type="GO" id="GO:0005524">
    <property type="term" value="F:ATP binding"/>
    <property type="evidence" value="ECO:0007669"/>
    <property type="project" value="InterPro"/>
</dbReference>
<dbReference type="PANTHER" id="PTHR14074">
    <property type="entry name" value="HELICASE WITH DEATH DOMAIN-RELATED"/>
    <property type="match status" value="1"/>
</dbReference>
<dbReference type="SMART" id="SM00355">
    <property type="entry name" value="ZnF_C2H2"/>
    <property type="match status" value="8"/>
</dbReference>
<evidence type="ECO:0000259" key="5">
    <source>
        <dbReference type="PROSITE" id="PS51194"/>
    </source>
</evidence>
<feature type="domain" description="Helicase C-terminal" evidence="5">
    <location>
        <begin position="1222"/>
        <end position="1394"/>
    </location>
</feature>
<dbReference type="PANTHER" id="PTHR14074:SF16">
    <property type="entry name" value="ANTIVIRAL INNATE IMMUNE RESPONSE RECEPTOR RIG-I"/>
    <property type="match status" value="1"/>
</dbReference>
<dbReference type="Gene3D" id="3.40.50.300">
    <property type="entry name" value="P-loop containing nucleotide triphosphate hydrolases"/>
    <property type="match status" value="2"/>
</dbReference>
<accession>A0AAE0SLI8</accession>
<dbReference type="SMART" id="SM00487">
    <property type="entry name" value="DEXDc"/>
    <property type="match status" value="1"/>
</dbReference>
<dbReference type="GO" id="GO:0003677">
    <property type="term" value="F:DNA binding"/>
    <property type="evidence" value="ECO:0007669"/>
    <property type="project" value="InterPro"/>
</dbReference>